<dbReference type="Proteomes" id="UP000182135">
    <property type="component" value="Unassembled WGS sequence"/>
</dbReference>
<proteinExistence type="predicted"/>
<evidence type="ECO:0000313" key="1">
    <source>
        <dbReference type="EMBL" id="SFF65559.1"/>
    </source>
</evidence>
<evidence type="ECO:0000313" key="2">
    <source>
        <dbReference type="Proteomes" id="UP000182135"/>
    </source>
</evidence>
<dbReference type="RefSeq" id="WP_027637379.1">
    <property type="nucleotide sequence ID" value="NZ_CABMJC010000009.1"/>
</dbReference>
<sequence length="71" mass="8310">MGRIITIISLLLFIIFLILYAIYVEDLIRMDRVYSYFGGYDPSEFSIFITRVVCIIMAVILSIGLIFYIFQ</sequence>
<protein>
    <submittedName>
        <fullName evidence="1">Uncharacterized protein</fullName>
    </submittedName>
</protein>
<reference evidence="1 2" key="1">
    <citation type="submission" date="2016-10" db="EMBL/GenBank/DDBJ databases">
        <authorList>
            <person name="de Groot N.N."/>
        </authorList>
    </citation>
    <scope>NUCLEOTIDE SEQUENCE [LARGE SCALE GENOMIC DNA]</scope>
    <source>
        <strain evidence="1 2">NLAE-zl-G419</strain>
    </source>
</reference>
<name>A0A1I2KGZ7_9CLOT</name>
<accession>A0A1I2KGZ7</accession>
<dbReference type="EMBL" id="FOOE01000005">
    <property type="protein sequence ID" value="SFF65559.1"/>
    <property type="molecule type" value="Genomic_DNA"/>
</dbReference>
<keyword evidence="2" id="KW-1185">Reference proteome</keyword>
<gene>
    <name evidence="1" type="ORF">SAMN04487885_105155</name>
</gene>
<organism evidence="1 2">
    <name type="scientific">Clostridium cadaveris</name>
    <dbReference type="NCBI Taxonomy" id="1529"/>
    <lineage>
        <taxon>Bacteria</taxon>
        <taxon>Bacillati</taxon>
        <taxon>Bacillota</taxon>
        <taxon>Clostridia</taxon>
        <taxon>Eubacteriales</taxon>
        <taxon>Clostridiaceae</taxon>
        <taxon>Clostridium</taxon>
    </lineage>
</organism>
<dbReference type="AlphaFoldDB" id="A0A1I2KGZ7"/>